<dbReference type="Gene3D" id="2.20.28.60">
    <property type="match status" value="1"/>
</dbReference>
<dbReference type="Pfam" id="PF00285">
    <property type="entry name" value="Citrate_synt"/>
    <property type="match status" value="1"/>
</dbReference>
<dbReference type="GO" id="GO:0005737">
    <property type="term" value="C:cytoplasm"/>
    <property type="evidence" value="ECO:0007669"/>
    <property type="project" value="InterPro"/>
</dbReference>
<dbReference type="SUPFAM" id="SSF48256">
    <property type="entry name" value="Citrate synthase"/>
    <property type="match status" value="1"/>
</dbReference>
<reference evidence="6 7" key="1">
    <citation type="submission" date="2016-10" db="EMBL/GenBank/DDBJ databases">
        <title>Reductive evolution of mitochondrial metabolism and differential evolution of invasion-related proteins in Cryptosporidium.</title>
        <authorList>
            <person name="Liu S."/>
            <person name="Roellig D.M."/>
            <person name="Guo Y."/>
            <person name="Li N."/>
            <person name="Frace M.A."/>
            <person name="Tang K."/>
            <person name="Zhang L."/>
            <person name="Feng Y."/>
            <person name="Xiao L."/>
        </authorList>
    </citation>
    <scope>NUCLEOTIDE SEQUENCE [LARGE SCALE GENOMIC DNA]</scope>
    <source>
        <strain evidence="6">30847</strain>
    </source>
</reference>
<dbReference type="EMBL" id="LRBS01000050">
    <property type="protein sequence ID" value="OII76808.1"/>
    <property type="molecule type" value="Genomic_DNA"/>
</dbReference>
<dbReference type="UniPathway" id="UPA00223">
    <property type="reaction ID" value="UER00717"/>
</dbReference>
<dbReference type="VEuPathDB" id="CryptoDB:cand_024850"/>
<dbReference type="NCBIfam" id="TIGR01798">
    <property type="entry name" value="cit_synth_I"/>
    <property type="match status" value="1"/>
</dbReference>
<comment type="similarity">
    <text evidence="2 5">Belongs to the citrate synthase family.</text>
</comment>
<name>A0A1J4MRI5_9CRYT</name>
<protein>
    <recommendedName>
        <fullName evidence="5">Citrate synthase</fullName>
    </recommendedName>
</protein>
<dbReference type="GO" id="GO:0046912">
    <property type="term" value="F:acyltransferase activity, acyl groups converted into alkyl on transfer"/>
    <property type="evidence" value="ECO:0007669"/>
    <property type="project" value="InterPro"/>
</dbReference>
<dbReference type="InterPro" id="IPR016142">
    <property type="entry name" value="Citrate_synth-like_lrg_a-sub"/>
</dbReference>
<gene>
    <name evidence="6" type="ORF">cand_024850</name>
</gene>
<keyword evidence="7" id="KW-1185">Reference proteome</keyword>
<dbReference type="PANTHER" id="PTHR42871:SF1">
    <property type="entry name" value="CITRATE SYNTHASE"/>
    <property type="match status" value="1"/>
</dbReference>
<dbReference type="GeneID" id="92366669"/>
<dbReference type="InterPro" id="IPR010953">
    <property type="entry name" value="Citrate_synthase_typ-I"/>
</dbReference>
<organism evidence="6 7">
    <name type="scientific">Cryptosporidium andersoni</name>
    <dbReference type="NCBI Taxonomy" id="117008"/>
    <lineage>
        <taxon>Eukaryota</taxon>
        <taxon>Sar</taxon>
        <taxon>Alveolata</taxon>
        <taxon>Apicomplexa</taxon>
        <taxon>Conoidasida</taxon>
        <taxon>Coccidia</taxon>
        <taxon>Eucoccidiorida</taxon>
        <taxon>Eimeriorina</taxon>
        <taxon>Cryptosporidiidae</taxon>
        <taxon>Cryptosporidium</taxon>
    </lineage>
</organism>
<proteinExistence type="inferred from homology"/>
<dbReference type="FunFam" id="1.10.230.10:FF:000002">
    <property type="entry name" value="Citrate synthase"/>
    <property type="match status" value="1"/>
</dbReference>
<dbReference type="Gene3D" id="1.10.230.10">
    <property type="entry name" value="Cytochrome P450-Terp, domain 2"/>
    <property type="match status" value="1"/>
</dbReference>
<dbReference type="PRINTS" id="PR00143">
    <property type="entry name" value="CITRTSNTHASE"/>
</dbReference>
<evidence type="ECO:0000256" key="3">
    <source>
        <dbReference type="ARBA" id="ARBA00022532"/>
    </source>
</evidence>
<dbReference type="InterPro" id="IPR019810">
    <property type="entry name" value="Citrate_synthase_AS"/>
</dbReference>
<dbReference type="GO" id="GO:0006099">
    <property type="term" value="P:tricarboxylic acid cycle"/>
    <property type="evidence" value="ECO:0007669"/>
    <property type="project" value="UniProtKB-UniPathway"/>
</dbReference>
<dbReference type="InterPro" id="IPR016143">
    <property type="entry name" value="Citrate_synth-like_sm_a-sub"/>
</dbReference>
<evidence type="ECO:0000313" key="6">
    <source>
        <dbReference type="EMBL" id="OII76808.1"/>
    </source>
</evidence>
<dbReference type="Gene3D" id="1.10.580.10">
    <property type="entry name" value="Citrate Synthase, domain 1"/>
    <property type="match status" value="1"/>
</dbReference>
<dbReference type="OrthoDB" id="435022at2759"/>
<evidence type="ECO:0000256" key="2">
    <source>
        <dbReference type="ARBA" id="ARBA00010566"/>
    </source>
</evidence>
<dbReference type="PANTHER" id="PTHR42871">
    <property type="entry name" value="CITRATE SYNTHASE"/>
    <property type="match status" value="1"/>
</dbReference>
<sequence>MSSVSNCPPMYNKSHITYICENCNKGVSVNEANYSKECAIIRLPNNKEYPVRILKPTIGPDIILDVREFHSSYGIMLYDPGYTSTASCCSAITYVNGEEGICMYRGYKVVDLINSGYDYQEVCYLLLYGELPQASMLIAFQKQIEEQILIHEKLRHIYDGFITGAHPMSILGSVTAAMASLHDNPLDNSDWEERELAIIRILAKMPTMVAWAYKNSIGEPLIYPRGDLSYTDNFLHMMFTTTKPYVSDPMKTKILDTFFIIHADHEQNASTSTVRTVGSSRTNPYTCISAGIAALWGRAHGGANEAVIHMLREIGCKENINKFVADVKSRKKRLMGFGHRIYKNYDPRAKVMRSLCLEWFERVGKKDILLELALELEEVALNDDYFLERRLYPNVDYYSGILLRAIGIPEYMFTCIFALGRCVGWLAHWKELVQDSHTRICRPRQLYLGNVERNVSENDRSLLRRRSRARSLEEPFHIFQAREAKKTQLVQPTDYEFDVWGDI</sequence>
<dbReference type="PROSITE" id="PS00480">
    <property type="entry name" value="CITRATE_SYNTHASE"/>
    <property type="match status" value="1"/>
</dbReference>
<dbReference type="RefSeq" id="XP_067068654.1">
    <property type="nucleotide sequence ID" value="XM_067212715.1"/>
</dbReference>
<comment type="pathway">
    <text evidence="1">Carbohydrate metabolism; tricarboxylic acid cycle; isocitrate from oxaloacetate: step 1/2.</text>
</comment>
<evidence type="ECO:0000256" key="1">
    <source>
        <dbReference type="ARBA" id="ARBA00004751"/>
    </source>
</evidence>
<evidence type="ECO:0000256" key="4">
    <source>
        <dbReference type="ARBA" id="ARBA00022679"/>
    </source>
</evidence>
<evidence type="ECO:0000313" key="7">
    <source>
        <dbReference type="Proteomes" id="UP000186804"/>
    </source>
</evidence>
<dbReference type="NCBIfam" id="NF004126">
    <property type="entry name" value="PRK05614.1"/>
    <property type="match status" value="1"/>
</dbReference>
<keyword evidence="4 5" id="KW-0808">Transferase</keyword>
<keyword evidence="3" id="KW-0816">Tricarboxylic acid cycle</keyword>
<dbReference type="InterPro" id="IPR002020">
    <property type="entry name" value="Citrate_synthase"/>
</dbReference>
<accession>A0A1J4MRI5</accession>
<dbReference type="InterPro" id="IPR036969">
    <property type="entry name" value="Citrate_synthase_sf"/>
</dbReference>
<dbReference type="Proteomes" id="UP000186804">
    <property type="component" value="Unassembled WGS sequence"/>
</dbReference>
<comment type="caution">
    <text evidence="6">The sequence shown here is derived from an EMBL/GenBank/DDBJ whole genome shotgun (WGS) entry which is preliminary data.</text>
</comment>
<evidence type="ECO:0000256" key="5">
    <source>
        <dbReference type="RuleBase" id="RU000441"/>
    </source>
</evidence>
<dbReference type="AlphaFoldDB" id="A0A1J4MRI5"/>